<reference evidence="5 6" key="1">
    <citation type="journal article" date="2007" name="Appl. Environ. Microbiol.">
        <title>Isolation of key methanogens for global methane emission from rice paddy fields: a novel isolate affiliated with the clone cluster rice cluster I.</title>
        <authorList>
            <person name="Sakai S."/>
            <person name="Imachi H."/>
            <person name="Sekiguchi Y."/>
            <person name="Ohashi A."/>
            <person name="Harada H."/>
            <person name="Kamagata Y."/>
        </authorList>
    </citation>
    <scope>NUCLEOTIDE SEQUENCE [LARGE SCALE GENOMIC DNA]</scope>
    <source>
        <strain evidence="6">DSM 17711 / JCM 13418 / NBRC 101707 / SANAE</strain>
    </source>
</reference>
<evidence type="ECO:0000256" key="2">
    <source>
        <dbReference type="ARBA" id="ARBA00023167"/>
    </source>
</evidence>
<dbReference type="PATRIC" id="fig|304371.9.peg.2941"/>
<keyword evidence="6" id="KW-1185">Reference proteome</keyword>
<evidence type="ECO:0000313" key="5">
    <source>
        <dbReference type="EMBL" id="BAI62944.1"/>
    </source>
</evidence>
<feature type="domain" description="CBS" evidence="4">
    <location>
        <begin position="11"/>
        <end position="67"/>
    </location>
</feature>
<dbReference type="InterPro" id="IPR046342">
    <property type="entry name" value="CBS_dom_sf"/>
</dbReference>
<dbReference type="SMART" id="SM00116">
    <property type="entry name" value="CBS"/>
    <property type="match status" value="4"/>
</dbReference>
<evidence type="ECO:0000313" key="6">
    <source>
        <dbReference type="Proteomes" id="UP000001882"/>
    </source>
</evidence>
<organism evidence="5 6">
    <name type="scientific">Methanocella paludicola (strain DSM 17711 / JCM 13418 / NBRC 101707 / SANAE)</name>
    <dbReference type="NCBI Taxonomy" id="304371"/>
    <lineage>
        <taxon>Archaea</taxon>
        <taxon>Methanobacteriati</taxon>
        <taxon>Methanobacteriota</taxon>
        <taxon>Stenosarchaea group</taxon>
        <taxon>Methanomicrobia</taxon>
        <taxon>Methanocellales</taxon>
        <taxon>Methanocellaceae</taxon>
        <taxon>Methanocella</taxon>
    </lineage>
</organism>
<dbReference type="Gene3D" id="3.10.580.10">
    <property type="entry name" value="CBS-domain"/>
    <property type="match status" value="2"/>
</dbReference>
<dbReference type="AlphaFoldDB" id="D1Z2M2"/>
<dbReference type="RefSeq" id="WP_012901614.1">
    <property type="nucleotide sequence ID" value="NC_013665.1"/>
</dbReference>
<dbReference type="InterPro" id="IPR000644">
    <property type="entry name" value="CBS_dom"/>
</dbReference>
<dbReference type="GO" id="GO:0009086">
    <property type="term" value="P:methionine biosynthetic process"/>
    <property type="evidence" value="ECO:0007669"/>
    <property type="project" value="UniProtKB-KW"/>
</dbReference>
<dbReference type="GeneID" id="8682548"/>
<dbReference type="InterPro" id="IPR051257">
    <property type="entry name" value="Diverse_CBS-Domain"/>
</dbReference>
<dbReference type="KEGG" id="mpd:MCP_2872"/>
<dbReference type="eggNOG" id="arCOG00600">
    <property type="taxonomic scope" value="Archaea"/>
</dbReference>
<sequence length="284" mass="31546">MKQILTVDDIMIKNVKSIEIPGSRDEVLDLMQKERISAVPVVKEGTLLGIVTRIDLLKHPTEEQIALLMTRDPVTITPDAPLSEAARILLMTGLRRLPVVVKNKLVGIVTVADIVGAIGQMDITAPIKAYVKNGIVAVWEDTPVSVVSEIIRLSKHDALPVLNSKGELTGIITITDLINMSRIEDSVERSDMSSASDEDKWTWESMRDTMQLYYGVSRIKLPDVPVKSVMVKDVITAFHKTPVSDCAKKMRRNRIEQVPVITADNKLDGLLLDRDLLTVLVHQE</sequence>
<feature type="domain" description="CBS" evidence="4">
    <location>
        <begin position="130"/>
        <end position="187"/>
    </location>
</feature>
<gene>
    <name evidence="5" type="ordered locus">MCP_2872</name>
</gene>
<dbReference type="PROSITE" id="PS51371">
    <property type="entry name" value="CBS"/>
    <property type="match status" value="4"/>
</dbReference>
<feature type="domain" description="CBS" evidence="4">
    <location>
        <begin position="230"/>
        <end position="284"/>
    </location>
</feature>
<dbReference type="SMR" id="D1Z2M2"/>
<protein>
    <recommendedName>
        <fullName evidence="4">CBS domain-containing protein</fullName>
    </recommendedName>
</protein>
<proteinExistence type="predicted"/>
<evidence type="ECO:0000259" key="4">
    <source>
        <dbReference type="PROSITE" id="PS51371"/>
    </source>
</evidence>
<dbReference type="EMBL" id="AP011532">
    <property type="protein sequence ID" value="BAI62944.1"/>
    <property type="molecule type" value="Genomic_DNA"/>
</dbReference>
<dbReference type="SUPFAM" id="SSF54631">
    <property type="entry name" value="CBS-domain pair"/>
    <property type="match status" value="2"/>
</dbReference>
<keyword evidence="2" id="KW-0486">Methionine biosynthesis</keyword>
<feature type="domain" description="CBS" evidence="4">
    <location>
        <begin position="69"/>
        <end position="127"/>
    </location>
</feature>
<dbReference type="Proteomes" id="UP000001882">
    <property type="component" value="Chromosome"/>
</dbReference>
<name>D1Z2M2_METPS</name>
<dbReference type="PANTHER" id="PTHR43080:SF29">
    <property type="entry name" value="OS02G0818000 PROTEIN"/>
    <property type="match status" value="1"/>
</dbReference>
<evidence type="ECO:0000256" key="3">
    <source>
        <dbReference type="PROSITE-ProRule" id="PRU00703"/>
    </source>
</evidence>
<dbReference type="STRING" id="304371.MCP_2872"/>
<evidence type="ECO:0000256" key="1">
    <source>
        <dbReference type="ARBA" id="ARBA00023122"/>
    </source>
</evidence>
<dbReference type="Pfam" id="PF00571">
    <property type="entry name" value="CBS"/>
    <property type="match status" value="4"/>
</dbReference>
<accession>D1Z2M2</accession>
<dbReference type="PANTHER" id="PTHR43080">
    <property type="entry name" value="CBS DOMAIN-CONTAINING PROTEIN CBSX3, MITOCHONDRIAL"/>
    <property type="match status" value="1"/>
</dbReference>
<dbReference type="OrthoDB" id="85195at2157"/>
<reference evidence="6" key="3">
    <citation type="journal article" date="2011" name="PLoS ONE">
        <title>Genome sequence of a mesophilic hydrogenotrophic methanogen Methanocella paludicola, the first cultivated representative of the order Methanocellales.</title>
        <authorList>
            <person name="Sakai S."/>
            <person name="Takaki Y."/>
            <person name="Shimamura S."/>
            <person name="Sekine M."/>
            <person name="Tajima T."/>
            <person name="Kosugi H."/>
            <person name="Ichikawa N."/>
            <person name="Tasumi E."/>
            <person name="Hiraki A.T."/>
            <person name="Shimizu A."/>
            <person name="Kato Y."/>
            <person name="Nishiko R."/>
            <person name="Mori K."/>
            <person name="Fujita N."/>
            <person name="Imachi H."/>
            <person name="Takai K."/>
        </authorList>
    </citation>
    <scope>NUCLEOTIDE SEQUENCE [LARGE SCALE GENOMIC DNA]</scope>
    <source>
        <strain evidence="6">DSM 17711 / JCM 13418 / NBRC 101707 / SANAE</strain>
    </source>
</reference>
<reference evidence="5 6" key="2">
    <citation type="journal article" date="2008" name="Int. J. Syst. Evol. Microbiol.">
        <title>Methanocella paludicola gen. nov., sp. nov., a methane-producing archaeon, the first isolate of the lineage 'Rice Cluster I', and proposal of the new archaeal order Methanocellales ord. nov.</title>
        <authorList>
            <person name="Sakai S."/>
            <person name="Imachi H."/>
            <person name="Hanada S."/>
            <person name="Ohashi A."/>
            <person name="Harada H."/>
            <person name="Kamagata Y."/>
        </authorList>
    </citation>
    <scope>NUCLEOTIDE SEQUENCE [LARGE SCALE GENOMIC DNA]</scope>
    <source>
        <strain evidence="6">DSM 17711 / JCM 13418 / NBRC 101707 / SANAE</strain>
    </source>
</reference>
<keyword evidence="1 3" id="KW-0129">CBS domain</keyword>
<keyword evidence="2" id="KW-0028">Amino-acid biosynthesis</keyword>
<dbReference type="InParanoid" id="D1Z2M2"/>
<dbReference type="CDD" id="cd04614">
    <property type="entry name" value="CBS_pair_arch2_repeat2"/>
    <property type="match status" value="1"/>
</dbReference>